<comment type="similarity">
    <text evidence="1">Belongs to the iron-sulfur cluster assembly SufBD family.</text>
</comment>
<evidence type="ECO:0000259" key="2">
    <source>
        <dbReference type="Pfam" id="PF01458"/>
    </source>
</evidence>
<dbReference type="Pfam" id="PF01458">
    <property type="entry name" value="SUFBD_core"/>
    <property type="match status" value="1"/>
</dbReference>
<dbReference type="STRING" id="659014.SAMN04487996_105311"/>
<feature type="domain" description="SUF system FeS cluster assembly SufBD N-terminal" evidence="3">
    <location>
        <begin position="9"/>
        <end position="172"/>
    </location>
</feature>
<sequence>MSTETIDLKTRLITDFHAREAVMNGEASSEFHQKKRAGLARFEQLGFPSIKHEEWKYSNVRDLISVSYDFNADSSIGLAELEDLKVPAQEANILYFVNGRYNAELSTIISPVEKITISSLSEAYKNDPAKVASHFNELTKDAEDAFTALNTAFTQDGVFIHIPDNQSVEHPIILRFVSDAREKNVGSQPRNIISVGKNAHVKLAEAFRTLGDQRSFTNAVTEIHVAEEANVQYYKVQNESENAYHVGTTQVRMLDRSHFYAGTVTLNGKFTRNNLNIVLDGEHCDAHMYGLYFPDGSQHVDNHTVADHQKPNSESNELYKGILRDKSKGVFNGKIFVRPDAQKTNAFQSCKNIVLSPDATMNTKPQLEIFADDVKCSHGTTTGQIDEEALFYMRSRGISQPEAMSLLMFAFCADVVSQIKIDSVREYLENVITKKLASK</sequence>
<dbReference type="InterPro" id="IPR045595">
    <property type="entry name" value="SufBD_N"/>
</dbReference>
<accession>A0A1G7DRG1</accession>
<dbReference type="PANTHER" id="PTHR43575">
    <property type="entry name" value="PROTEIN ABCI7, CHLOROPLASTIC"/>
    <property type="match status" value="1"/>
</dbReference>
<dbReference type="AlphaFoldDB" id="A0A1G7DRG1"/>
<dbReference type="InterPro" id="IPR011542">
    <property type="entry name" value="SUF_FeS_clus_asmbl_SufD"/>
</dbReference>
<keyword evidence="5" id="KW-1185">Reference proteome</keyword>
<dbReference type="OrthoDB" id="9768262at2"/>
<protein>
    <submittedName>
        <fullName evidence="4">Iron-regulated ABC transporter permease protein SufD</fullName>
    </submittedName>
</protein>
<dbReference type="NCBIfam" id="TIGR01981">
    <property type="entry name" value="sufD"/>
    <property type="match status" value="1"/>
</dbReference>
<name>A0A1G7DRG1_9BACT</name>
<dbReference type="Pfam" id="PF19295">
    <property type="entry name" value="SufBD_N"/>
    <property type="match status" value="1"/>
</dbReference>
<dbReference type="Proteomes" id="UP000198748">
    <property type="component" value="Unassembled WGS sequence"/>
</dbReference>
<dbReference type="EMBL" id="FNAN01000005">
    <property type="protein sequence ID" value="SDE53750.1"/>
    <property type="molecule type" value="Genomic_DNA"/>
</dbReference>
<dbReference type="InterPro" id="IPR000825">
    <property type="entry name" value="SUF_FeS_clus_asmbl_SufBD_core"/>
</dbReference>
<dbReference type="InterPro" id="IPR055346">
    <property type="entry name" value="Fe-S_cluster_assembly_SufBD"/>
</dbReference>
<dbReference type="PANTHER" id="PTHR43575:SF1">
    <property type="entry name" value="PROTEIN ABCI7, CHLOROPLASTIC"/>
    <property type="match status" value="1"/>
</dbReference>
<dbReference type="RefSeq" id="WP_090148890.1">
    <property type="nucleotide sequence ID" value="NZ_FNAN01000005.1"/>
</dbReference>
<dbReference type="SUPFAM" id="SSF101960">
    <property type="entry name" value="Stabilizer of iron transporter SufD"/>
    <property type="match status" value="1"/>
</dbReference>
<evidence type="ECO:0000256" key="1">
    <source>
        <dbReference type="ARBA" id="ARBA00043967"/>
    </source>
</evidence>
<reference evidence="5" key="1">
    <citation type="submission" date="2016-10" db="EMBL/GenBank/DDBJ databases">
        <authorList>
            <person name="Varghese N."/>
            <person name="Submissions S."/>
        </authorList>
    </citation>
    <scope>NUCLEOTIDE SEQUENCE [LARGE SCALE GENOMIC DNA]</scope>
    <source>
        <strain evidence="5">DSM 25329</strain>
    </source>
</reference>
<evidence type="ECO:0000259" key="3">
    <source>
        <dbReference type="Pfam" id="PF19295"/>
    </source>
</evidence>
<feature type="domain" description="SUF system FeS cluster assembly SufBD core" evidence="2">
    <location>
        <begin position="182"/>
        <end position="411"/>
    </location>
</feature>
<evidence type="ECO:0000313" key="5">
    <source>
        <dbReference type="Proteomes" id="UP000198748"/>
    </source>
</evidence>
<proteinExistence type="inferred from homology"/>
<organism evidence="4 5">
    <name type="scientific">Dyadobacter soli</name>
    <dbReference type="NCBI Taxonomy" id="659014"/>
    <lineage>
        <taxon>Bacteria</taxon>
        <taxon>Pseudomonadati</taxon>
        <taxon>Bacteroidota</taxon>
        <taxon>Cytophagia</taxon>
        <taxon>Cytophagales</taxon>
        <taxon>Spirosomataceae</taxon>
        <taxon>Dyadobacter</taxon>
    </lineage>
</organism>
<dbReference type="GO" id="GO:0016226">
    <property type="term" value="P:iron-sulfur cluster assembly"/>
    <property type="evidence" value="ECO:0007669"/>
    <property type="project" value="InterPro"/>
</dbReference>
<evidence type="ECO:0000313" key="4">
    <source>
        <dbReference type="EMBL" id="SDE53750.1"/>
    </source>
</evidence>
<dbReference type="InterPro" id="IPR037284">
    <property type="entry name" value="SUF_FeS_clus_asmbl_SufBD_sf"/>
</dbReference>
<gene>
    <name evidence="4" type="ORF">SAMN04487996_105311</name>
</gene>